<dbReference type="Proteomes" id="UP001165190">
    <property type="component" value="Unassembled WGS sequence"/>
</dbReference>
<dbReference type="PANTHER" id="PTHR46635:SF2">
    <property type="entry name" value="GLYCOSYL TRANSFERASE FAMILY 1 DOMAIN-CONTAINING PROTEIN"/>
    <property type="match status" value="1"/>
</dbReference>
<protein>
    <submittedName>
        <fullName evidence="1">Uncharacterized protein</fullName>
    </submittedName>
</protein>
<sequence>MLPESLLLSGKEGWWKKWFYLSNLQILGNMKEDPQSLMLVTLVNSLQRLGYVFKIYTVEHGKARSIWRKTLFFLGGTV</sequence>
<reference evidence="1" key="1">
    <citation type="submission" date="2023-05" db="EMBL/GenBank/DDBJ databases">
        <title>Genome and transcriptome analyses reveal genes involved in the formation of fine ridges on petal epidermal cells in Hibiscus trionum.</title>
        <authorList>
            <person name="Koshimizu S."/>
            <person name="Masuda S."/>
            <person name="Ishii T."/>
            <person name="Shirasu K."/>
            <person name="Hoshino A."/>
            <person name="Arita M."/>
        </authorList>
    </citation>
    <scope>NUCLEOTIDE SEQUENCE</scope>
    <source>
        <strain evidence="1">Hamamatsu line</strain>
    </source>
</reference>
<gene>
    <name evidence="1" type="ORF">HRI_000420300</name>
</gene>
<dbReference type="AlphaFoldDB" id="A0A9W7H122"/>
<evidence type="ECO:0000313" key="2">
    <source>
        <dbReference type="Proteomes" id="UP001165190"/>
    </source>
</evidence>
<keyword evidence="2" id="KW-1185">Reference proteome</keyword>
<organism evidence="1 2">
    <name type="scientific">Hibiscus trionum</name>
    <name type="common">Flower of an hour</name>
    <dbReference type="NCBI Taxonomy" id="183268"/>
    <lineage>
        <taxon>Eukaryota</taxon>
        <taxon>Viridiplantae</taxon>
        <taxon>Streptophyta</taxon>
        <taxon>Embryophyta</taxon>
        <taxon>Tracheophyta</taxon>
        <taxon>Spermatophyta</taxon>
        <taxon>Magnoliopsida</taxon>
        <taxon>eudicotyledons</taxon>
        <taxon>Gunneridae</taxon>
        <taxon>Pentapetalae</taxon>
        <taxon>rosids</taxon>
        <taxon>malvids</taxon>
        <taxon>Malvales</taxon>
        <taxon>Malvaceae</taxon>
        <taxon>Malvoideae</taxon>
        <taxon>Hibiscus</taxon>
    </lineage>
</organism>
<accession>A0A9W7H122</accession>
<name>A0A9W7H122_HIBTR</name>
<dbReference type="OrthoDB" id="1938782at2759"/>
<evidence type="ECO:0000313" key="1">
    <source>
        <dbReference type="EMBL" id="GMI67510.1"/>
    </source>
</evidence>
<proteinExistence type="predicted"/>
<dbReference type="EMBL" id="BSYR01000005">
    <property type="protein sequence ID" value="GMI67510.1"/>
    <property type="molecule type" value="Genomic_DNA"/>
</dbReference>
<comment type="caution">
    <text evidence="1">The sequence shown here is derived from an EMBL/GenBank/DDBJ whole genome shotgun (WGS) entry which is preliminary data.</text>
</comment>
<dbReference type="PANTHER" id="PTHR46635">
    <property type="entry name" value="GLYCOSYL TRANSFERASE FAMILY 1 PROTEIN"/>
    <property type="match status" value="1"/>
</dbReference>